<reference evidence="10" key="1">
    <citation type="submission" date="2023-04" db="EMBL/GenBank/DDBJ databases">
        <title>Black Yeasts Isolated from many extreme environments.</title>
        <authorList>
            <person name="Coleine C."/>
            <person name="Stajich J.E."/>
            <person name="Selbmann L."/>
        </authorList>
    </citation>
    <scope>NUCLEOTIDE SEQUENCE</scope>
    <source>
        <strain evidence="10">CCFEE 5312</strain>
    </source>
</reference>
<dbReference type="PANTHER" id="PTHR35041">
    <property type="entry name" value="MEDIATOR OF RNA POLYMERASE II TRANSCRIPTION SUBUNIT 1"/>
    <property type="match status" value="1"/>
</dbReference>
<feature type="compositionally biased region" description="Basic and acidic residues" evidence="8">
    <location>
        <begin position="343"/>
        <end position="357"/>
    </location>
</feature>
<keyword evidence="6 7" id="KW-0539">Nucleus</keyword>
<evidence type="ECO:0000256" key="2">
    <source>
        <dbReference type="ARBA" id="ARBA00006210"/>
    </source>
</evidence>
<evidence type="ECO:0000256" key="6">
    <source>
        <dbReference type="ARBA" id="ARBA00023242"/>
    </source>
</evidence>
<evidence type="ECO:0000313" key="10">
    <source>
        <dbReference type="EMBL" id="KAK3054770.1"/>
    </source>
</evidence>
<dbReference type="PANTHER" id="PTHR35041:SF4">
    <property type="entry name" value="MEDIATOR OF RNA POLYMERASE II TRANSCRIPTION SUBUNIT 1"/>
    <property type="match status" value="1"/>
</dbReference>
<evidence type="ECO:0000256" key="4">
    <source>
        <dbReference type="ARBA" id="ARBA00023159"/>
    </source>
</evidence>
<dbReference type="InterPro" id="IPR019680">
    <property type="entry name" value="Mediator_Med1"/>
</dbReference>
<protein>
    <recommendedName>
        <fullName evidence="7">Mediator of RNA polymerase II transcription subunit 1</fullName>
    </recommendedName>
    <alternativeName>
        <fullName evidence="7">Mediator complex subunit 1</fullName>
    </alternativeName>
</protein>
<evidence type="ECO:0000256" key="1">
    <source>
        <dbReference type="ARBA" id="ARBA00004123"/>
    </source>
</evidence>
<dbReference type="GO" id="GO:0003712">
    <property type="term" value="F:transcription coregulator activity"/>
    <property type="evidence" value="ECO:0007669"/>
    <property type="project" value="InterPro"/>
</dbReference>
<dbReference type="GO" id="GO:0045944">
    <property type="term" value="P:positive regulation of transcription by RNA polymerase II"/>
    <property type="evidence" value="ECO:0007669"/>
    <property type="project" value="UniProtKB-ARBA"/>
</dbReference>
<dbReference type="GO" id="GO:0016592">
    <property type="term" value="C:mediator complex"/>
    <property type="evidence" value="ECO:0007669"/>
    <property type="project" value="InterPro"/>
</dbReference>
<dbReference type="Proteomes" id="UP001271007">
    <property type="component" value="Unassembled WGS sequence"/>
</dbReference>
<keyword evidence="11" id="KW-1185">Reference proteome</keyword>
<accession>A0AAJ0DQA4</accession>
<feature type="region of interest" description="Disordered" evidence="8">
    <location>
        <begin position="343"/>
        <end position="363"/>
    </location>
</feature>
<comment type="function">
    <text evidence="7">Component of the Mediator complex, a coactivator involved in the regulated transcription of nearly all RNA polymerase II-dependent genes. Mediator functions as a bridge to convey information from gene-specific regulatory proteins to the basal RNA polymerase II transcription machinery. Mediator is recruited to promoters by direct interactions with regulatory proteins and serves as a scaffold for the assembly of a functional preinitiation complex with RNA polymerase II and the general transcription factors.</text>
</comment>
<comment type="caution">
    <text evidence="10">The sequence shown here is derived from an EMBL/GenBank/DDBJ whole genome shotgun (WGS) entry which is preliminary data.</text>
</comment>
<evidence type="ECO:0000256" key="5">
    <source>
        <dbReference type="ARBA" id="ARBA00023163"/>
    </source>
</evidence>
<feature type="region of interest" description="Disordered" evidence="8">
    <location>
        <begin position="1"/>
        <end position="88"/>
    </location>
</feature>
<sequence length="685" mass="73079">MATPVPIPGSASKRAAGGVSTPSFNQTSPPRSVPSPVTARHPAGKTPINHSTTGSSQGSKTLGGTPMLNSLSHGGNTSSPSANMLSFGTPNGLGIEGITPSGLNLPTPGLGGAAMMPSMSELGLTVSGAKRNEDDERRTKMRSILKSIGKPKGRVSEEGIARICRRVGFANDIDADKLKPDDPKVGNRVITTAGNTTVIEIDLRNQVPCNVQVAYSVQSKALDEQGEKASKVLLKDLKAPDGVALQTKLDRFARNLENLARLDRLSLPGVNCFEALAGVYTSLRRLYEQEKAATKALLGGKAAGSADTMDKEVMCRKSGRPMAHERNKLGLAIEYWQSTDYDGREETEAEADGRTRESQPLSAEKADRMFTLRIEAEAASANLYPALRISETWLPDPLDLTGDINIPWQVPPPTFVAADAGDIVIDGQQKLPDLRFIAKLEPPVVMPYQTAMNILAAVGVTQAPIMITPPSQYAALLLGQASGATGGPQSMTFSVSADREVLSYQDEQETTVRHCYTLSSVKPDWGFTLAELPFSHPRQVIELLPTLRQWACTSQLLKATFKSQALSAAQATVPSTTDISYDDSLDDLLDAPPETDGVPITIALATSPTPTFDLTFPSLRTNNVTTTSISVQILPNGNVTISAQEGLLNADAADVPAKLNKLAKALESCDDLGVWLEWLRTSITA</sequence>
<dbReference type="Pfam" id="PF10744">
    <property type="entry name" value="Med1"/>
    <property type="match status" value="1"/>
</dbReference>
<keyword evidence="5 7" id="KW-0804">Transcription</keyword>
<proteinExistence type="inferred from homology"/>
<feature type="compositionally biased region" description="Low complexity" evidence="8">
    <location>
        <begin position="28"/>
        <end position="37"/>
    </location>
</feature>
<feature type="domain" description="Mediator complex subunit Med1" evidence="9">
    <location>
        <begin position="144"/>
        <end position="562"/>
    </location>
</feature>
<comment type="similarity">
    <text evidence="2 7">Belongs to the Mediator complex subunit 1 family.</text>
</comment>
<evidence type="ECO:0000313" key="11">
    <source>
        <dbReference type="Proteomes" id="UP001271007"/>
    </source>
</evidence>
<evidence type="ECO:0000256" key="7">
    <source>
        <dbReference type="RuleBase" id="RU364059"/>
    </source>
</evidence>
<evidence type="ECO:0000256" key="3">
    <source>
        <dbReference type="ARBA" id="ARBA00023015"/>
    </source>
</evidence>
<name>A0AAJ0DQA4_9PEZI</name>
<keyword evidence="3 7" id="KW-0805">Transcription regulation</keyword>
<dbReference type="EMBL" id="JAWDJX010000011">
    <property type="protein sequence ID" value="KAK3054770.1"/>
    <property type="molecule type" value="Genomic_DNA"/>
</dbReference>
<organism evidence="10 11">
    <name type="scientific">Extremus antarcticus</name>
    <dbReference type="NCBI Taxonomy" id="702011"/>
    <lineage>
        <taxon>Eukaryota</taxon>
        <taxon>Fungi</taxon>
        <taxon>Dikarya</taxon>
        <taxon>Ascomycota</taxon>
        <taxon>Pezizomycotina</taxon>
        <taxon>Dothideomycetes</taxon>
        <taxon>Dothideomycetidae</taxon>
        <taxon>Mycosphaerellales</taxon>
        <taxon>Extremaceae</taxon>
        <taxon>Extremus</taxon>
    </lineage>
</organism>
<gene>
    <name evidence="10" type="ORF">LTR09_004499</name>
</gene>
<comment type="subcellular location">
    <subcellularLocation>
        <location evidence="1 7">Nucleus</location>
    </subcellularLocation>
</comment>
<evidence type="ECO:0000256" key="8">
    <source>
        <dbReference type="SAM" id="MobiDB-lite"/>
    </source>
</evidence>
<keyword evidence="4 7" id="KW-0010">Activator</keyword>
<evidence type="ECO:0000259" key="9">
    <source>
        <dbReference type="Pfam" id="PF10744"/>
    </source>
</evidence>
<feature type="compositionally biased region" description="Polar residues" evidence="8">
    <location>
        <begin position="48"/>
        <end position="88"/>
    </location>
</feature>
<dbReference type="AlphaFoldDB" id="A0AAJ0DQA4"/>